<dbReference type="InterPro" id="IPR014746">
    <property type="entry name" value="Gln_synth/guanido_kin_cat_dom"/>
</dbReference>
<evidence type="ECO:0000256" key="3">
    <source>
        <dbReference type="ARBA" id="ARBA00022598"/>
    </source>
</evidence>
<dbReference type="Pfam" id="PF02934">
    <property type="entry name" value="GatB_N"/>
    <property type="match status" value="1"/>
</dbReference>
<dbReference type="InterPro" id="IPR017959">
    <property type="entry name" value="Asn/Gln-tRNA_amidoTrfase_suB/E"/>
</dbReference>
<dbReference type="InterPro" id="IPR004413">
    <property type="entry name" value="GatB"/>
</dbReference>
<comment type="function">
    <text evidence="10">Allows the formation of correctly charged Gln-tRNA(Gln) through the transamidation of misacylated Glu-tRNA(Gln) in the mitochondria. The reaction takes place in the presence of glutamine and ATP through an activated gamma-phospho-Glu-tRNA(Gln).</text>
</comment>
<reference evidence="12 13" key="1">
    <citation type="submission" date="2023-03" db="EMBL/GenBank/DDBJ databases">
        <title>Genome insight into feeding habits of ladybird beetles.</title>
        <authorList>
            <person name="Li H.-S."/>
            <person name="Huang Y.-H."/>
            <person name="Pang H."/>
        </authorList>
    </citation>
    <scope>NUCLEOTIDE SEQUENCE [LARGE SCALE GENOMIC DNA]</scope>
    <source>
        <strain evidence="12">SYSU_2023b</strain>
        <tissue evidence="12">Whole body</tissue>
    </source>
</reference>
<dbReference type="NCBIfam" id="TIGR00133">
    <property type="entry name" value="gatB"/>
    <property type="match status" value="1"/>
</dbReference>
<evidence type="ECO:0000259" key="11">
    <source>
        <dbReference type="SMART" id="SM00845"/>
    </source>
</evidence>
<comment type="catalytic activity">
    <reaction evidence="8">
        <text>L-aspartyl-tRNA(Asn) + L-glutamine + ATP + H2O = L-asparaginyl-tRNA(Asn) + L-glutamate + ADP + phosphate + 2 H(+)</text>
        <dbReference type="Rhea" id="RHEA:14513"/>
        <dbReference type="Rhea" id="RHEA-COMP:9674"/>
        <dbReference type="Rhea" id="RHEA-COMP:9677"/>
        <dbReference type="ChEBI" id="CHEBI:15377"/>
        <dbReference type="ChEBI" id="CHEBI:15378"/>
        <dbReference type="ChEBI" id="CHEBI:29985"/>
        <dbReference type="ChEBI" id="CHEBI:30616"/>
        <dbReference type="ChEBI" id="CHEBI:43474"/>
        <dbReference type="ChEBI" id="CHEBI:58359"/>
        <dbReference type="ChEBI" id="CHEBI:78515"/>
        <dbReference type="ChEBI" id="CHEBI:78516"/>
        <dbReference type="ChEBI" id="CHEBI:456216"/>
    </reaction>
</comment>
<dbReference type="PANTHER" id="PTHR11659">
    <property type="entry name" value="GLUTAMYL-TRNA GLN AMIDOTRANSFERASE SUBUNIT B MITOCHONDRIAL AND PROKARYOTIC PET112-RELATED"/>
    <property type="match status" value="1"/>
</dbReference>
<comment type="subcellular location">
    <subcellularLocation>
        <location evidence="10">Mitochondrion</location>
    </subcellularLocation>
</comment>
<keyword evidence="13" id="KW-1185">Reference proteome</keyword>
<feature type="domain" description="Asn/Gln amidotransferase" evidence="11">
    <location>
        <begin position="352"/>
        <end position="501"/>
    </location>
</feature>
<dbReference type="EMBL" id="JARQZJ010000038">
    <property type="protein sequence ID" value="KAK9876765.1"/>
    <property type="molecule type" value="Genomic_DNA"/>
</dbReference>
<dbReference type="EC" id="6.3.5.-" evidence="10"/>
<comment type="function">
    <text evidence="7">Allows the formation of correctly charged Asn-tRNA(Asn) or Gln-tRNA(Gln) through the transamidation of misacylated Asp-tRNA(Asn) or Glu-tRNA(Gln) in organisms which lack either or both of asparaginyl-tRNA or glutaminyl-tRNA synthetases. The reaction takes place in the presence of glutamine and ATP through an activated phospho-Asp-tRNA(Asn) or phospho-Glu-tRNA(Gln).</text>
</comment>
<dbReference type="InterPro" id="IPR018027">
    <property type="entry name" value="Asn/Gln_amidotransferase"/>
</dbReference>
<protein>
    <recommendedName>
        <fullName evidence="10">Glutamyl-tRNA(Gln) amidotransferase subunit B, mitochondrial</fullName>
        <shortName evidence="10">Glu-AdT subunit B</shortName>
        <ecNumber evidence="10">6.3.5.-</ecNumber>
    </recommendedName>
</protein>
<dbReference type="Proteomes" id="UP001431783">
    <property type="component" value="Unassembled WGS sequence"/>
</dbReference>
<dbReference type="SUPFAM" id="SSF89095">
    <property type="entry name" value="GatB/YqeY motif"/>
    <property type="match status" value="1"/>
</dbReference>
<dbReference type="Gene3D" id="1.10.150.380">
    <property type="entry name" value="GatB domain, N-terminal subdomain"/>
    <property type="match status" value="1"/>
</dbReference>
<evidence type="ECO:0000256" key="7">
    <source>
        <dbReference type="ARBA" id="ARBA00024799"/>
    </source>
</evidence>
<dbReference type="SMART" id="SM00845">
    <property type="entry name" value="GatB_Yqey"/>
    <property type="match status" value="1"/>
</dbReference>
<evidence type="ECO:0000313" key="13">
    <source>
        <dbReference type="Proteomes" id="UP001431783"/>
    </source>
</evidence>
<evidence type="ECO:0000256" key="2">
    <source>
        <dbReference type="ARBA" id="ARBA00011123"/>
    </source>
</evidence>
<proteinExistence type="inferred from homology"/>
<evidence type="ECO:0000256" key="5">
    <source>
        <dbReference type="ARBA" id="ARBA00022840"/>
    </source>
</evidence>
<gene>
    <name evidence="12" type="ORF">WA026_015005</name>
</gene>
<dbReference type="InterPro" id="IPR023168">
    <property type="entry name" value="GatB_Yqey_C_2"/>
</dbReference>
<dbReference type="Gene3D" id="1.10.10.410">
    <property type="match status" value="1"/>
</dbReference>
<comment type="caution">
    <text evidence="12">The sequence shown here is derived from an EMBL/GenBank/DDBJ whole genome shotgun (WGS) entry which is preliminary data.</text>
</comment>
<comment type="catalytic activity">
    <reaction evidence="9 10">
        <text>L-glutamyl-tRNA(Gln) + L-glutamine + ATP + H2O = L-glutaminyl-tRNA(Gln) + L-glutamate + ADP + phosphate + H(+)</text>
        <dbReference type="Rhea" id="RHEA:17521"/>
        <dbReference type="Rhea" id="RHEA-COMP:9681"/>
        <dbReference type="Rhea" id="RHEA-COMP:9684"/>
        <dbReference type="ChEBI" id="CHEBI:15377"/>
        <dbReference type="ChEBI" id="CHEBI:15378"/>
        <dbReference type="ChEBI" id="CHEBI:29985"/>
        <dbReference type="ChEBI" id="CHEBI:30616"/>
        <dbReference type="ChEBI" id="CHEBI:43474"/>
        <dbReference type="ChEBI" id="CHEBI:58359"/>
        <dbReference type="ChEBI" id="CHEBI:78520"/>
        <dbReference type="ChEBI" id="CHEBI:78521"/>
        <dbReference type="ChEBI" id="CHEBI:456216"/>
    </reaction>
</comment>
<organism evidence="12 13">
    <name type="scientific">Henosepilachna vigintioctopunctata</name>
    <dbReference type="NCBI Taxonomy" id="420089"/>
    <lineage>
        <taxon>Eukaryota</taxon>
        <taxon>Metazoa</taxon>
        <taxon>Ecdysozoa</taxon>
        <taxon>Arthropoda</taxon>
        <taxon>Hexapoda</taxon>
        <taxon>Insecta</taxon>
        <taxon>Pterygota</taxon>
        <taxon>Neoptera</taxon>
        <taxon>Endopterygota</taxon>
        <taxon>Coleoptera</taxon>
        <taxon>Polyphaga</taxon>
        <taxon>Cucujiformia</taxon>
        <taxon>Coccinelloidea</taxon>
        <taxon>Coccinellidae</taxon>
        <taxon>Epilachninae</taxon>
        <taxon>Epilachnini</taxon>
        <taxon>Henosepilachna</taxon>
    </lineage>
</organism>
<comment type="subunit">
    <text evidence="10">Subunit of the heterotrimeric GatCAB amidotransferase (AdT) complex, composed of A, B and C subunits.</text>
</comment>
<dbReference type="SUPFAM" id="SSF55931">
    <property type="entry name" value="Glutamine synthetase/guanido kinase"/>
    <property type="match status" value="1"/>
</dbReference>
<evidence type="ECO:0000256" key="10">
    <source>
        <dbReference type="HAMAP-Rule" id="MF_03147"/>
    </source>
</evidence>
<accession>A0AAW1U766</accession>
<keyword evidence="6 10" id="KW-0648">Protein biosynthesis</keyword>
<dbReference type="HAMAP" id="MF_00121">
    <property type="entry name" value="GatB"/>
    <property type="match status" value="1"/>
</dbReference>
<keyword evidence="10" id="KW-0496">Mitochondrion</keyword>
<dbReference type="GO" id="GO:0050567">
    <property type="term" value="F:glutaminyl-tRNA synthase (glutamine-hydrolyzing) activity"/>
    <property type="evidence" value="ECO:0007669"/>
    <property type="project" value="UniProtKB-UniRule"/>
</dbReference>
<dbReference type="GO" id="GO:0070681">
    <property type="term" value="P:glutaminyl-tRNAGln biosynthesis via transamidation"/>
    <property type="evidence" value="ECO:0007669"/>
    <property type="project" value="UniProtKB-UniRule"/>
</dbReference>
<dbReference type="InterPro" id="IPR042114">
    <property type="entry name" value="GatB_C_1"/>
</dbReference>
<evidence type="ECO:0000256" key="9">
    <source>
        <dbReference type="ARBA" id="ARBA00047913"/>
    </source>
</evidence>
<evidence type="ECO:0000256" key="8">
    <source>
        <dbReference type="ARBA" id="ARBA00047380"/>
    </source>
</evidence>
<keyword evidence="4 10" id="KW-0547">Nucleotide-binding</keyword>
<dbReference type="InterPro" id="IPR003789">
    <property type="entry name" value="Asn/Gln_tRNA_amidoTrase-B-like"/>
</dbReference>
<dbReference type="GO" id="GO:0030956">
    <property type="term" value="C:glutamyl-tRNA(Gln) amidotransferase complex"/>
    <property type="evidence" value="ECO:0007669"/>
    <property type="project" value="UniProtKB-UniRule"/>
</dbReference>
<evidence type="ECO:0000256" key="1">
    <source>
        <dbReference type="ARBA" id="ARBA00005306"/>
    </source>
</evidence>
<sequence>MIISENLWYTKTFFRKWQSVVGLEVHAQIMADTKLFSASSSSFLSSTNTNVSFHDASIPGTLPVLNKRCVEAGVITALALDCNVNMISMFDRKHYFYGDMPAGYQITQQRHPLASDGSCKFIVFTPGIHKSPYMKEVKIKQIQLEQDSGKSLHCDDRSLVDLNRAGMGLMELVFHPDLSDGEEAAALVKELCRILKRVETCSCKMEEGALRVDVNVSIHRCNEPLGIRTEIKNIGSVRAVAAAVKYEIERQIKLKNKGYDVINETRAWDAEKKITVAMRDKEEKQDYRYMPEPNLSPLFLSTGDVHQGLIDIEQLKQSLPELPAKTRERLEKTLELTADQAMILVNDDVLLTFFEDCVKKKELIPKFLAKTLIYEFSNAVNKMNIDPANFLHRIDFVADTVYLMQTRQINRDTALNLFIELLQGNTGDPLQIVTKKNLFQITDEAELELLCKELMNENKKLVDLYRGGKTKVLKAMMGILAAKTNQRADMAKCDQILKKLLNE</sequence>
<comment type="subunit">
    <text evidence="2">Heterotrimer of A, B and C subunits.</text>
</comment>
<evidence type="ECO:0000256" key="4">
    <source>
        <dbReference type="ARBA" id="ARBA00022741"/>
    </source>
</evidence>
<dbReference type="AlphaFoldDB" id="A0AAW1U766"/>
<comment type="similarity">
    <text evidence="1 10">Belongs to the GatB/GatE family. GatB subfamily.</text>
</comment>
<dbReference type="Pfam" id="PF02637">
    <property type="entry name" value="GatB_Yqey"/>
    <property type="match status" value="1"/>
</dbReference>
<name>A0AAW1U766_9CUCU</name>
<dbReference type="GO" id="GO:0032543">
    <property type="term" value="P:mitochondrial translation"/>
    <property type="evidence" value="ECO:0007669"/>
    <property type="project" value="UniProtKB-UniRule"/>
</dbReference>
<evidence type="ECO:0000256" key="6">
    <source>
        <dbReference type="ARBA" id="ARBA00022917"/>
    </source>
</evidence>
<dbReference type="InterPro" id="IPR006075">
    <property type="entry name" value="Asn/Gln-tRNA_Trfase_suB/E_cat"/>
</dbReference>
<dbReference type="NCBIfam" id="NF004014">
    <property type="entry name" value="PRK05477.1-4"/>
    <property type="match status" value="1"/>
</dbReference>
<keyword evidence="5 10" id="KW-0067">ATP-binding</keyword>
<dbReference type="PANTHER" id="PTHR11659:SF0">
    <property type="entry name" value="GLUTAMYL-TRNA(GLN) AMIDOTRANSFERASE SUBUNIT B, MITOCHONDRIAL"/>
    <property type="match status" value="1"/>
</dbReference>
<keyword evidence="3 10" id="KW-0436">Ligase</keyword>
<dbReference type="NCBIfam" id="NF004012">
    <property type="entry name" value="PRK05477.1-2"/>
    <property type="match status" value="1"/>
</dbReference>
<dbReference type="GO" id="GO:0005739">
    <property type="term" value="C:mitochondrion"/>
    <property type="evidence" value="ECO:0007669"/>
    <property type="project" value="UniProtKB-SubCell"/>
</dbReference>
<evidence type="ECO:0000313" key="12">
    <source>
        <dbReference type="EMBL" id="KAK9876765.1"/>
    </source>
</evidence>
<dbReference type="GO" id="GO:0005524">
    <property type="term" value="F:ATP binding"/>
    <property type="evidence" value="ECO:0007669"/>
    <property type="project" value="UniProtKB-KW"/>
</dbReference>